<evidence type="ECO:0000313" key="1">
    <source>
        <dbReference type="EMBL" id="KAF2468686.1"/>
    </source>
</evidence>
<dbReference type="EMBL" id="MU003514">
    <property type="protein sequence ID" value="KAF2468686.1"/>
    <property type="molecule type" value="Genomic_DNA"/>
</dbReference>
<evidence type="ECO:0000313" key="2">
    <source>
        <dbReference type="Proteomes" id="UP000799755"/>
    </source>
</evidence>
<keyword evidence="2" id="KW-1185">Reference proteome</keyword>
<protein>
    <submittedName>
        <fullName evidence="1">Uncharacterized protein</fullName>
    </submittedName>
</protein>
<organism evidence="1 2">
    <name type="scientific">Lindgomyces ingoldianus</name>
    <dbReference type="NCBI Taxonomy" id="673940"/>
    <lineage>
        <taxon>Eukaryota</taxon>
        <taxon>Fungi</taxon>
        <taxon>Dikarya</taxon>
        <taxon>Ascomycota</taxon>
        <taxon>Pezizomycotina</taxon>
        <taxon>Dothideomycetes</taxon>
        <taxon>Pleosporomycetidae</taxon>
        <taxon>Pleosporales</taxon>
        <taxon>Lindgomycetaceae</taxon>
        <taxon>Lindgomyces</taxon>
    </lineage>
</organism>
<dbReference type="Proteomes" id="UP000799755">
    <property type="component" value="Unassembled WGS sequence"/>
</dbReference>
<comment type="caution">
    <text evidence="1">The sequence shown here is derived from an EMBL/GenBank/DDBJ whole genome shotgun (WGS) entry which is preliminary data.</text>
</comment>
<proteinExistence type="predicted"/>
<name>A0ACB6QP50_9PLEO</name>
<gene>
    <name evidence="1" type="ORF">BDR25DRAFT_230630</name>
</gene>
<sequence length="161" mass="18503">MFSTIWSLLGWKEELPPSPPTVTITGVRIPSDGTPAHLLSLTTISDSKATDGFLFHVPDLRRYWNSEQAWRQTQYHTLQHQHLSCVGAYYVFYSFDLDSLPRNMFVPAWVSEISDGVHFSFHGDVFLVKMSPHEYGENRWAVYEDITPLFLDLLVKGPISR</sequence>
<accession>A0ACB6QP50</accession>
<reference evidence="1" key="1">
    <citation type="journal article" date="2020" name="Stud. Mycol.">
        <title>101 Dothideomycetes genomes: a test case for predicting lifestyles and emergence of pathogens.</title>
        <authorList>
            <person name="Haridas S."/>
            <person name="Albert R."/>
            <person name="Binder M."/>
            <person name="Bloem J."/>
            <person name="Labutti K."/>
            <person name="Salamov A."/>
            <person name="Andreopoulos B."/>
            <person name="Baker S."/>
            <person name="Barry K."/>
            <person name="Bills G."/>
            <person name="Bluhm B."/>
            <person name="Cannon C."/>
            <person name="Castanera R."/>
            <person name="Culley D."/>
            <person name="Daum C."/>
            <person name="Ezra D."/>
            <person name="Gonzalez J."/>
            <person name="Henrissat B."/>
            <person name="Kuo A."/>
            <person name="Liang C."/>
            <person name="Lipzen A."/>
            <person name="Lutzoni F."/>
            <person name="Magnuson J."/>
            <person name="Mondo S."/>
            <person name="Nolan M."/>
            <person name="Ohm R."/>
            <person name="Pangilinan J."/>
            <person name="Park H.-J."/>
            <person name="Ramirez L."/>
            <person name="Alfaro M."/>
            <person name="Sun H."/>
            <person name="Tritt A."/>
            <person name="Yoshinaga Y."/>
            <person name="Zwiers L.-H."/>
            <person name="Turgeon B."/>
            <person name="Goodwin S."/>
            <person name="Spatafora J."/>
            <person name="Crous P."/>
            <person name="Grigoriev I."/>
        </authorList>
    </citation>
    <scope>NUCLEOTIDE SEQUENCE</scope>
    <source>
        <strain evidence="1">ATCC 200398</strain>
    </source>
</reference>